<organism evidence="3 4">
    <name type="scientific">Stakelama tenebrarum</name>
    <dbReference type="NCBI Taxonomy" id="2711215"/>
    <lineage>
        <taxon>Bacteria</taxon>
        <taxon>Pseudomonadati</taxon>
        <taxon>Pseudomonadota</taxon>
        <taxon>Alphaproteobacteria</taxon>
        <taxon>Sphingomonadales</taxon>
        <taxon>Sphingomonadaceae</taxon>
        <taxon>Stakelama</taxon>
    </lineage>
</organism>
<dbReference type="Proteomes" id="UP000501568">
    <property type="component" value="Chromosome"/>
</dbReference>
<proteinExistence type="predicted"/>
<dbReference type="Gene3D" id="3.10.450.160">
    <property type="entry name" value="inner membrane protein cigr"/>
    <property type="match status" value="1"/>
</dbReference>
<evidence type="ECO:0000313" key="3">
    <source>
        <dbReference type="EMBL" id="QIG78806.1"/>
    </source>
</evidence>
<gene>
    <name evidence="3" type="ORF">G5C33_02705</name>
</gene>
<name>A0A6G6Y2K7_9SPHN</name>
<dbReference type="EMBL" id="CP049109">
    <property type="protein sequence ID" value="QIG78806.1"/>
    <property type="molecule type" value="Genomic_DNA"/>
</dbReference>
<feature type="compositionally biased region" description="Basic and acidic residues" evidence="1">
    <location>
        <begin position="31"/>
        <end position="69"/>
    </location>
</feature>
<feature type="chain" id="PRO_5026020883" evidence="2">
    <location>
        <begin position="27"/>
        <end position="172"/>
    </location>
</feature>
<accession>A0A6G6Y2K7</accession>
<keyword evidence="2" id="KW-0732">Signal</keyword>
<reference evidence="3 4" key="1">
    <citation type="submission" date="2020-02" db="EMBL/GenBank/DDBJ databases">
        <authorList>
            <person name="Zheng R.K."/>
            <person name="Sun C.M."/>
        </authorList>
    </citation>
    <scope>NUCLEOTIDE SEQUENCE [LARGE SCALE GENOMIC DNA]</scope>
    <source>
        <strain evidence="4">zrk23</strain>
    </source>
</reference>
<feature type="signal peptide" evidence="2">
    <location>
        <begin position="1"/>
        <end position="26"/>
    </location>
</feature>
<keyword evidence="4" id="KW-1185">Reference proteome</keyword>
<dbReference type="KEGG" id="spzr:G5C33_02705"/>
<evidence type="ECO:0000313" key="4">
    <source>
        <dbReference type="Proteomes" id="UP000501568"/>
    </source>
</evidence>
<dbReference type="Pfam" id="PF11776">
    <property type="entry name" value="RcnB"/>
    <property type="match status" value="1"/>
</dbReference>
<feature type="region of interest" description="Disordered" evidence="1">
    <location>
        <begin position="24"/>
        <end position="69"/>
    </location>
</feature>
<evidence type="ECO:0000256" key="2">
    <source>
        <dbReference type="SAM" id="SignalP"/>
    </source>
</evidence>
<dbReference type="AlphaFoldDB" id="A0A6G6Y2K7"/>
<protein>
    <submittedName>
        <fullName evidence="3">RcnB family protein</fullName>
    </submittedName>
</protein>
<dbReference type="InterPro" id="IPR024572">
    <property type="entry name" value="RcnB"/>
</dbReference>
<evidence type="ECO:0000256" key="1">
    <source>
        <dbReference type="SAM" id="MobiDB-lite"/>
    </source>
</evidence>
<sequence>MNRFFGAALIAAIAIPAVSVPSVASAQARGTYERHDDRHDRRDYRQDRRDDRRDARRDRREDRRDARWDRRDDRRDRAHRWAENDWRHYRNANRAYFARGHWNAPFRYTRFRAGVRIAPAYYGTRFVIADPWRYHLPPLRAGYLRYVRHYDDVLVIDMRRGVVVRVYNNFYW</sequence>
<dbReference type="RefSeq" id="WP_165325805.1">
    <property type="nucleotide sequence ID" value="NZ_CP049109.1"/>
</dbReference>